<keyword evidence="3" id="KW-1133">Transmembrane helix</keyword>
<dbReference type="InterPro" id="IPR001304">
    <property type="entry name" value="C-type_lectin-like"/>
</dbReference>
<evidence type="ECO:0000313" key="5">
    <source>
        <dbReference type="EMBL" id="KAK4293215.1"/>
    </source>
</evidence>
<dbReference type="Gene3D" id="3.10.100.10">
    <property type="entry name" value="Mannose-Binding Protein A, subunit A"/>
    <property type="match status" value="1"/>
</dbReference>
<evidence type="ECO:0000259" key="4">
    <source>
        <dbReference type="PROSITE" id="PS50041"/>
    </source>
</evidence>
<keyword evidence="6" id="KW-1185">Reference proteome</keyword>
<dbReference type="SMART" id="SM00034">
    <property type="entry name" value="CLECT"/>
    <property type="match status" value="1"/>
</dbReference>
<name>A0AAE1NQB1_9EUCA</name>
<dbReference type="CDD" id="cd00037">
    <property type="entry name" value="CLECT"/>
    <property type="match status" value="1"/>
</dbReference>
<evidence type="ECO:0000256" key="3">
    <source>
        <dbReference type="SAM" id="Phobius"/>
    </source>
</evidence>
<dbReference type="Gene3D" id="2.30.30.140">
    <property type="match status" value="1"/>
</dbReference>
<feature type="transmembrane region" description="Helical" evidence="3">
    <location>
        <begin position="133"/>
        <end position="153"/>
    </location>
</feature>
<dbReference type="InterPro" id="IPR050111">
    <property type="entry name" value="C-type_lectin/snaclec_domain"/>
</dbReference>
<organism evidence="5 6">
    <name type="scientific">Petrolisthes manimaculis</name>
    <dbReference type="NCBI Taxonomy" id="1843537"/>
    <lineage>
        <taxon>Eukaryota</taxon>
        <taxon>Metazoa</taxon>
        <taxon>Ecdysozoa</taxon>
        <taxon>Arthropoda</taxon>
        <taxon>Crustacea</taxon>
        <taxon>Multicrustacea</taxon>
        <taxon>Malacostraca</taxon>
        <taxon>Eumalacostraca</taxon>
        <taxon>Eucarida</taxon>
        <taxon>Decapoda</taxon>
        <taxon>Pleocyemata</taxon>
        <taxon>Anomura</taxon>
        <taxon>Galatheoidea</taxon>
        <taxon>Porcellanidae</taxon>
        <taxon>Petrolisthes</taxon>
    </lineage>
</organism>
<feature type="compositionally biased region" description="Basic residues" evidence="2">
    <location>
        <begin position="94"/>
        <end position="104"/>
    </location>
</feature>
<dbReference type="InterPro" id="IPR016187">
    <property type="entry name" value="CTDL_fold"/>
</dbReference>
<feature type="compositionally biased region" description="Basic and acidic residues" evidence="2">
    <location>
        <begin position="84"/>
        <end position="93"/>
    </location>
</feature>
<keyword evidence="1" id="KW-1015">Disulfide bond</keyword>
<dbReference type="Pfam" id="PF00059">
    <property type="entry name" value="Lectin_C"/>
    <property type="match status" value="1"/>
</dbReference>
<dbReference type="GO" id="GO:0005694">
    <property type="term" value="C:chromosome"/>
    <property type="evidence" value="ECO:0007669"/>
    <property type="project" value="UniProtKB-ARBA"/>
</dbReference>
<evidence type="ECO:0000256" key="2">
    <source>
        <dbReference type="SAM" id="MobiDB-lite"/>
    </source>
</evidence>
<dbReference type="AlphaFoldDB" id="A0AAE1NQB1"/>
<sequence length="335" mass="37476">MPTIVYNPSVINEIVAVPLGVCPSSPELLRKAMKVCAPEFLRKAMKVDECCVSGLVGLCSWDEWVPESRVLKLSDANITHQKDLQKAHEDSLKNKKKKKEKKKLQKESGKDGVGLPGTRGFLRNHNMVSVTHLVLVPFLLVLLYGAGAMSYPAQVANPDDIRSAVAMSQLILAQQAQFFRELINITKNSNNCCNRFKADLDFDGGNGDGCPYPYSRVVNECYYLSQQALPWHSARHSCRGMSGDLATPSHLYALKAFLHDKKSSRSVWIGGQDNGLDGGWRWVDGRPVDSADWAKQQPDERRAVEQCLALRRDRHPVLHDSACHNGQRYVCQYIQ</sequence>
<dbReference type="PROSITE" id="PS50041">
    <property type="entry name" value="C_TYPE_LECTIN_2"/>
    <property type="match status" value="1"/>
</dbReference>
<protein>
    <recommendedName>
        <fullName evidence="4">C-type lectin domain-containing protein</fullName>
    </recommendedName>
</protein>
<evidence type="ECO:0000256" key="1">
    <source>
        <dbReference type="ARBA" id="ARBA00023157"/>
    </source>
</evidence>
<dbReference type="PANTHER" id="PTHR22803">
    <property type="entry name" value="MANNOSE, PHOSPHOLIPASE, LECTIN RECEPTOR RELATED"/>
    <property type="match status" value="1"/>
</dbReference>
<proteinExistence type="predicted"/>
<reference evidence="5" key="1">
    <citation type="submission" date="2023-11" db="EMBL/GenBank/DDBJ databases">
        <title>Genome assemblies of two species of porcelain crab, Petrolisthes cinctipes and Petrolisthes manimaculis (Anomura: Porcellanidae).</title>
        <authorList>
            <person name="Angst P."/>
        </authorList>
    </citation>
    <scope>NUCLEOTIDE SEQUENCE</scope>
    <source>
        <strain evidence="5">PB745_02</strain>
        <tissue evidence="5">Gill</tissue>
    </source>
</reference>
<dbReference type="InterPro" id="IPR018378">
    <property type="entry name" value="C-type_lectin_CS"/>
</dbReference>
<dbReference type="SUPFAM" id="SSF54160">
    <property type="entry name" value="Chromo domain-like"/>
    <property type="match status" value="1"/>
</dbReference>
<dbReference type="SUPFAM" id="SSF56436">
    <property type="entry name" value="C-type lectin-like"/>
    <property type="match status" value="1"/>
</dbReference>
<feature type="domain" description="C-type lectin" evidence="4">
    <location>
        <begin position="217"/>
        <end position="332"/>
    </location>
</feature>
<accession>A0AAE1NQB1</accession>
<keyword evidence="3" id="KW-0472">Membrane</keyword>
<gene>
    <name evidence="5" type="ORF">Pmani_034075</name>
</gene>
<evidence type="ECO:0000313" key="6">
    <source>
        <dbReference type="Proteomes" id="UP001292094"/>
    </source>
</evidence>
<dbReference type="InterPro" id="IPR016186">
    <property type="entry name" value="C-type_lectin-like/link_sf"/>
</dbReference>
<dbReference type="Proteomes" id="UP001292094">
    <property type="component" value="Unassembled WGS sequence"/>
</dbReference>
<keyword evidence="3" id="KW-0812">Transmembrane</keyword>
<comment type="caution">
    <text evidence="5">The sequence shown here is derived from an EMBL/GenBank/DDBJ whole genome shotgun (WGS) entry which is preliminary data.</text>
</comment>
<feature type="region of interest" description="Disordered" evidence="2">
    <location>
        <begin position="84"/>
        <end position="112"/>
    </location>
</feature>
<dbReference type="EMBL" id="JAWZYT010004609">
    <property type="protein sequence ID" value="KAK4293215.1"/>
    <property type="molecule type" value="Genomic_DNA"/>
</dbReference>
<dbReference type="PROSITE" id="PS00615">
    <property type="entry name" value="C_TYPE_LECTIN_1"/>
    <property type="match status" value="1"/>
</dbReference>
<dbReference type="InterPro" id="IPR016197">
    <property type="entry name" value="Chromo-like_dom_sf"/>
</dbReference>